<proteinExistence type="predicted"/>
<accession>A0AAQ4CQG9</accession>
<dbReference type="Pfam" id="PF01841">
    <property type="entry name" value="Transglut_core"/>
    <property type="match status" value="1"/>
</dbReference>
<dbReference type="GeneID" id="68865812"/>
<organism evidence="2 3">
    <name type="scientific">Saccharolobus caldissimus</name>
    <dbReference type="NCBI Taxonomy" id="1702097"/>
    <lineage>
        <taxon>Archaea</taxon>
        <taxon>Thermoproteota</taxon>
        <taxon>Thermoprotei</taxon>
        <taxon>Sulfolobales</taxon>
        <taxon>Sulfolobaceae</taxon>
        <taxon>Saccharolobus</taxon>
    </lineage>
</organism>
<feature type="domain" description="Transglutaminase-like" evidence="1">
    <location>
        <begin position="145"/>
        <end position="204"/>
    </location>
</feature>
<reference evidence="2 3" key="1">
    <citation type="journal article" date="2022" name="Microbiol. Resour. Announc.">
        <title>Complete Genome Sequence of the Hyperthermophilic and Acidophilic Archaeon Saccharolobus caldissimus Strain HS-3T.</title>
        <authorList>
            <person name="Sakai H.D."/>
            <person name="Kurosawa N."/>
        </authorList>
    </citation>
    <scope>NUCLEOTIDE SEQUENCE [LARGE SCALE GENOMIC DNA]</scope>
    <source>
        <strain evidence="2 3">JCM32116</strain>
    </source>
</reference>
<dbReference type="RefSeq" id="WP_229571998.1">
    <property type="nucleotide sequence ID" value="NZ_AP025226.1"/>
</dbReference>
<dbReference type="AlphaFoldDB" id="A0AAQ4CQG9"/>
<evidence type="ECO:0000313" key="3">
    <source>
        <dbReference type="Proteomes" id="UP001319921"/>
    </source>
</evidence>
<dbReference type="InterPro" id="IPR002931">
    <property type="entry name" value="Transglutaminase-like"/>
</dbReference>
<protein>
    <submittedName>
        <fullName evidence="2">Transglutaminase</fullName>
    </submittedName>
</protein>
<gene>
    <name evidence="2" type="ORF">SACC_10670</name>
</gene>
<evidence type="ECO:0000259" key="1">
    <source>
        <dbReference type="SMART" id="SM00460"/>
    </source>
</evidence>
<evidence type="ECO:0000313" key="2">
    <source>
        <dbReference type="EMBL" id="BDB98050.1"/>
    </source>
</evidence>
<dbReference type="Proteomes" id="UP001319921">
    <property type="component" value="Chromosome"/>
</dbReference>
<name>A0AAQ4CQG9_9CREN</name>
<dbReference type="SMART" id="SM00460">
    <property type="entry name" value="TGc"/>
    <property type="match status" value="1"/>
</dbReference>
<dbReference type="KEGG" id="scas:SACC_10670"/>
<keyword evidence="3" id="KW-1185">Reference proteome</keyword>
<dbReference type="SUPFAM" id="SSF54001">
    <property type="entry name" value="Cysteine proteinases"/>
    <property type="match status" value="1"/>
</dbReference>
<dbReference type="EMBL" id="AP025226">
    <property type="protein sequence ID" value="BDB98050.1"/>
    <property type="molecule type" value="Genomic_DNA"/>
</dbReference>
<dbReference type="PANTHER" id="PTHR33490">
    <property type="entry name" value="BLR5614 PROTEIN-RELATED"/>
    <property type="match status" value="1"/>
</dbReference>
<dbReference type="InterPro" id="IPR038765">
    <property type="entry name" value="Papain-like_cys_pep_sf"/>
</dbReference>
<sequence>MPISYKVATEIHFYLKRGSEISGKLYVLPYDHDGQKVYNFNIFSPSFCKIDINSDMFNNKYLKMVCNPSGNFEISIEYNVTIYSLPTSDNNLELFLRSSKYVNVDKFKNIINQSESNKNIETIVKMIKSKIKYSKEVNVKSAFSSLNLGIGKCVNYAHVALGFFRALNIPARYVIGLTPYSNKEAHAWIEVKGSTGWIPVDPTAGLIYVPYIKWAIGRDDADIKNRILHKGDSKIDVDFNIKKL</sequence>
<dbReference type="PANTHER" id="PTHR33490:SF6">
    <property type="entry name" value="SLL1049 PROTEIN"/>
    <property type="match status" value="1"/>
</dbReference>
<dbReference type="Gene3D" id="3.10.620.30">
    <property type="match status" value="1"/>
</dbReference>